<organism evidence="1 2">
    <name type="scientific">Corynebacterium frankenforstense DSM 45800</name>
    <dbReference type="NCBI Taxonomy" id="1437875"/>
    <lineage>
        <taxon>Bacteria</taxon>
        <taxon>Bacillati</taxon>
        <taxon>Actinomycetota</taxon>
        <taxon>Actinomycetes</taxon>
        <taxon>Mycobacteriales</taxon>
        <taxon>Corynebacteriaceae</taxon>
        <taxon>Corynebacterium</taxon>
    </lineage>
</organism>
<protein>
    <recommendedName>
        <fullName evidence="3">DUF559 domain-containing protein</fullName>
    </recommendedName>
</protein>
<evidence type="ECO:0000313" key="2">
    <source>
        <dbReference type="Proteomes" id="UP000185434"/>
    </source>
</evidence>
<sequence>MEAAFQALMFPAEPADEFARRFRLVSPDLCVPAESARNEKLVMLQGDVHPRRIRYWVSAVDRLYAHLSVRPRAVAAVWSAAMLWGVDEFSDSADTVLFNRGGDKRVARHSLESTVLRRDTRGLTWQTTLWDLHVQVTPPMMTALHCIRSALLGTHRWPVPAVPGLDPDLVRAVQVADRFMNRWQVGPEEFRSCATPLIAAGKLEPVLRLADAGAESVPETTTRLQAATVFKEKGCTWTTQLGIRIDGRLISVADVGCAELKIAIFYDGEHHLKRSQRDKDFARRHQIQSAGWTVIVLTAGMLHEPERWSADLAGYIDRIRARNAG</sequence>
<dbReference type="Proteomes" id="UP000185434">
    <property type="component" value="Chromosome"/>
</dbReference>
<evidence type="ECO:0008006" key="3">
    <source>
        <dbReference type="Google" id="ProtNLM"/>
    </source>
</evidence>
<dbReference type="EMBL" id="CP009247">
    <property type="protein sequence ID" value="APT88396.1"/>
    <property type="molecule type" value="Genomic_DNA"/>
</dbReference>
<gene>
    <name evidence="1" type="ORF">CFRA_02900</name>
</gene>
<name>A0A1L7CRC6_9CORY</name>
<accession>A0A1L7CRC6</accession>
<dbReference type="Gene3D" id="3.40.960.10">
    <property type="entry name" value="VSR Endonuclease"/>
    <property type="match status" value="1"/>
</dbReference>
<dbReference type="KEGG" id="cfk:CFRA_02900"/>
<proteinExistence type="predicted"/>
<dbReference type="AlphaFoldDB" id="A0A1L7CRC6"/>
<keyword evidence="2" id="KW-1185">Reference proteome</keyword>
<dbReference type="STRING" id="1437875.CFRA_02900"/>
<reference evidence="1 2" key="1">
    <citation type="submission" date="2014-08" db="EMBL/GenBank/DDBJ databases">
        <title>Complete genome sequence of Corynebacterium frankenforstense ST18(T) (=DSM 45800(T)), isolated from raw cow milk.</title>
        <authorList>
            <person name="Ruckert C."/>
            <person name="Albersmeier A."/>
            <person name="Winkler A."/>
            <person name="Lipski A."/>
            <person name="Kalinowski J."/>
        </authorList>
    </citation>
    <scope>NUCLEOTIDE SEQUENCE [LARGE SCALE GENOMIC DNA]</scope>
    <source>
        <strain evidence="1 2">ST18</strain>
    </source>
</reference>
<evidence type="ECO:0000313" key="1">
    <source>
        <dbReference type="EMBL" id="APT88396.1"/>
    </source>
</evidence>